<evidence type="ECO:0000313" key="4">
    <source>
        <dbReference type="EMBL" id="NME72824.1"/>
    </source>
</evidence>
<feature type="coiled-coil region" evidence="1">
    <location>
        <begin position="169"/>
        <end position="196"/>
    </location>
</feature>
<feature type="coiled-coil region" evidence="1">
    <location>
        <begin position="524"/>
        <end position="584"/>
    </location>
</feature>
<protein>
    <recommendedName>
        <fullName evidence="3">Exodeoxyribonuclease X-like C-terminal domain-containing protein</fullName>
    </recommendedName>
</protein>
<dbReference type="SUPFAM" id="SSF53271">
    <property type="entry name" value="PRTase-like"/>
    <property type="match status" value="1"/>
</dbReference>
<comment type="caution">
    <text evidence="4">The sequence shown here is derived from an EMBL/GenBank/DDBJ whole genome shotgun (WGS) entry which is preliminary data.</text>
</comment>
<keyword evidence="5" id="KW-1185">Reference proteome</keyword>
<accession>A0A7X9XDN0</accession>
<reference evidence="4 5" key="1">
    <citation type="submission" date="2020-04" db="EMBL/GenBank/DDBJ databases">
        <title>Flammeovirga sp. SR4, a novel species isolated from seawater.</title>
        <authorList>
            <person name="Wang X."/>
        </authorList>
    </citation>
    <scope>NUCLEOTIDE SEQUENCE [LARGE SCALE GENOMIC DNA]</scope>
    <source>
        <strain evidence="4 5">ATCC 23126</strain>
    </source>
</reference>
<evidence type="ECO:0000313" key="5">
    <source>
        <dbReference type="Proteomes" id="UP000576082"/>
    </source>
</evidence>
<keyword evidence="1" id="KW-0175">Coiled coil</keyword>
<organism evidence="4 5">
    <name type="scientific">Flammeovirga aprica JL-4</name>
    <dbReference type="NCBI Taxonomy" id="694437"/>
    <lineage>
        <taxon>Bacteria</taxon>
        <taxon>Pseudomonadati</taxon>
        <taxon>Bacteroidota</taxon>
        <taxon>Cytophagia</taxon>
        <taxon>Cytophagales</taxon>
        <taxon>Flammeovirgaceae</taxon>
        <taxon>Flammeovirga</taxon>
    </lineage>
</organism>
<dbReference type="EMBL" id="JABANE010000216">
    <property type="protein sequence ID" value="NME72824.1"/>
    <property type="molecule type" value="Genomic_DNA"/>
</dbReference>
<dbReference type="Pfam" id="PF20600">
    <property type="entry name" value="ExoX-like_C"/>
    <property type="match status" value="1"/>
</dbReference>
<feature type="domain" description="Exodeoxyribonuclease X-like C-terminal" evidence="3">
    <location>
        <begin position="825"/>
        <end position="852"/>
    </location>
</feature>
<proteinExistence type="predicted"/>
<dbReference type="AlphaFoldDB" id="A0A7X9XDN0"/>
<dbReference type="CDD" id="cd06223">
    <property type="entry name" value="PRTases_typeI"/>
    <property type="match status" value="1"/>
</dbReference>
<dbReference type="InterPro" id="IPR046768">
    <property type="entry name" value="ExoX-like_C"/>
</dbReference>
<gene>
    <name evidence="4" type="ORF">HHU12_33010</name>
</gene>
<dbReference type="InterPro" id="IPR029057">
    <property type="entry name" value="PRTase-like"/>
</dbReference>
<dbReference type="Proteomes" id="UP000576082">
    <property type="component" value="Unassembled WGS sequence"/>
</dbReference>
<dbReference type="Gene3D" id="3.40.50.2020">
    <property type="match status" value="1"/>
</dbReference>
<sequence>MILLSIILLIICIWFIKSNLSNNQKQVNNKPKDNNNNLRPTPDTPKLSKPKPKTKSIKMLLEEKVSMTSRLYAIYLSSYHYDKSFESNGNQKKEFIEHLNKLFEAELRKIPLLEYDTKDIIKEEVRSTFNPQELTQLKLISNKDKNFFYEMIWGNLRIYQSVFGKKTNLEKVYNLKTDLQEEIDEKEKRSQEIRDKKLKIQEGIIKADWELESWLKTKSERENWERERRLEATRKEREQQNKEYQKSILAKRVTSIVNDDFRDLEFSNRTFLHLWGHGAENIFYSFQSKVVKAYKKHLELEQQEYNIIQNSYKQLFGTDWQEKLILKESNKIISSFKFNDDDSSNNIYEKEFKFNTRKKLEYTKLSQLILDLLKGEEKELIQLWRKKNYHHINNNFSRPKDNTLESRLWGNSDEKIKSSCNSSRAFKYLGSDINEYSNLSVVEQFFDIANQKNLLDEFESVFLKLSNQIRDDNTQLVREKYASIPEEKKLEIESSSKERYQKGYERLKERFITDIETFKIQVQEEKEKRKIEAEKNRLRLIELQKKEEERRERERIAKIERDRLAKIERERQEALRVQKALRLKQESLTQRDQWLSSYFEITDRKYGYKYAALYPYYPTNSEYEASEEEWETRNLIWNFKDGYDHIEIAEKISKSLNNVYSKEVRESMIFMVIPASTKEKHSDRYTSFVPEISRRTGMQNGFNAITIEHDREANHTSETRSNDTISNLRFQSHYFKGKNVILFDDVITKGTSFIQTAEKIEELGANSVTGIFIGKTSRPKATEDERESIIEEIRSSTKSSFSSTETTRRKINPYGHKRMTRGDIFTFGKYKGKTVNEVLDVAPNYIEWRHKNMQDISFDL</sequence>
<feature type="compositionally biased region" description="Low complexity" evidence="2">
    <location>
        <begin position="26"/>
        <end position="47"/>
    </location>
</feature>
<dbReference type="InterPro" id="IPR000836">
    <property type="entry name" value="PRTase_dom"/>
</dbReference>
<evidence type="ECO:0000256" key="2">
    <source>
        <dbReference type="SAM" id="MobiDB-lite"/>
    </source>
</evidence>
<evidence type="ECO:0000256" key="1">
    <source>
        <dbReference type="SAM" id="Coils"/>
    </source>
</evidence>
<evidence type="ECO:0000259" key="3">
    <source>
        <dbReference type="Pfam" id="PF20600"/>
    </source>
</evidence>
<feature type="region of interest" description="Disordered" evidence="2">
    <location>
        <begin position="26"/>
        <end position="53"/>
    </location>
</feature>
<dbReference type="RefSeq" id="WP_169660991.1">
    <property type="nucleotide sequence ID" value="NZ_JABANE010000216.1"/>
</dbReference>
<name>A0A7X9XDN0_9BACT</name>